<accession>A0ABX1BH28</accession>
<dbReference type="EMBL" id="JAATEP010000040">
    <property type="protein sequence ID" value="NJP95637.1"/>
    <property type="molecule type" value="Genomic_DNA"/>
</dbReference>
<evidence type="ECO:0000313" key="2">
    <source>
        <dbReference type="EMBL" id="NJP95637.1"/>
    </source>
</evidence>
<organism evidence="2 3">
    <name type="scientific">Nonomuraea composti</name>
    <dbReference type="NCBI Taxonomy" id="2720023"/>
    <lineage>
        <taxon>Bacteria</taxon>
        <taxon>Bacillati</taxon>
        <taxon>Actinomycetota</taxon>
        <taxon>Actinomycetes</taxon>
        <taxon>Streptosporangiales</taxon>
        <taxon>Streptosporangiaceae</taxon>
        <taxon>Nonomuraea</taxon>
    </lineage>
</organism>
<feature type="region of interest" description="Disordered" evidence="1">
    <location>
        <begin position="88"/>
        <end position="110"/>
    </location>
</feature>
<reference evidence="2 3" key="1">
    <citation type="submission" date="2020-03" db="EMBL/GenBank/DDBJ databases">
        <title>WGS of actinomycetes isolated from Thailand.</title>
        <authorList>
            <person name="Thawai C."/>
        </authorList>
    </citation>
    <scope>NUCLEOTIDE SEQUENCE [LARGE SCALE GENOMIC DNA]</scope>
    <source>
        <strain evidence="2 3">FMUSA5-5</strain>
    </source>
</reference>
<protein>
    <submittedName>
        <fullName evidence="2">Uncharacterized protein</fullName>
    </submittedName>
</protein>
<name>A0ABX1BH28_9ACTN</name>
<sequence>MVARDGPPTGRRTATEIVQGRADVGGHRRTGWTASRPGSSEAVLGGAAAACALLVSTVPAAANASAASTAQQDVDREVLLAAAYPPAWERSRRAAGSEPDQVGDLLGQAG</sequence>
<dbReference type="RefSeq" id="WP_168017351.1">
    <property type="nucleotide sequence ID" value="NZ_JAATEP010000040.1"/>
</dbReference>
<proteinExistence type="predicted"/>
<evidence type="ECO:0000313" key="3">
    <source>
        <dbReference type="Proteomes" id="UP000696294"/>
    </source>
</evidence>
<comment type="caution">
    <text evidence="2">The sequence shown here is derived from an EMBL/GenBank/DDBJ whole genome shotgun (WGS) entry which is preliminary data.</text>
</comment>
<keyword evidence="3" id="KW-1185">Reference proteome</keyword>
<dbReference type="Proteomes" id="UP000696294">
    <property type="component" value="Unassembled WGS sequence"/>
</dbReference>
<gene>
    <name evidence="2" type="ORF">HCN51_40470</name>
</gene>
<evidence type="ECO:0000256" key="1">
    <source>
        <dbReference type="SAM" id="MobiDB-lite"/>
    </source>
</evidence>